<gene>
    <name evidence="7" type="ORF">Fcan01_28508</name>
</gene>
<feature type="compositionally biased region" description="Low complexity" evidence="5">
    <location>
        <begin position="393"/>
        <end position="409"/>
    </location>
</feature>
<dbReference type="GO" id="GO:0006508">
    <property type="term" value="P:proteolysis"/>
    <property type="evidence" value="ECO:0007669"/>
    <property type="project" value="UniProtKB-KW"/>
</dbReference>
<comment type="caution">
    <text evidence="7">The sequence shown here is derived from an EMBL/GenBank/DDBJ whole genome shotgun (WGS) entry which is preliminary data.</text>
</comment>
<evidence type="ECO:0000256" key="1">
    <source>
        <dbReference type="ARBA" id="ARBA00005234"/>
    </source>
</evidence>
<accession>A0A226CW34</accession>
<keyword evidence="8" id="KW-1185">Reference proteome</keyword>
<proteinExistence type="inferred from homology"/>
<feature type="domain" description="Ubiquitin-like protease family profile" evidence="6">
    <location>
        <begin position="483"/>
        <end position="658"/>
    </location>
</feature>
<keyword evidence="3" id="KW-0378">Hydrolase</keyword>
<dbReference type="Gene3D" id="3.40.395.10">
    <property type="entry name" value="Adenoviral Proteinase, Chain A"/>
    <property type="match status" value="2"/>
</dbReference>
<dbReference type="Proteomes" id="UP000198287">
    <property type="component" value="Unassembled WGS sequence"/>
</dbReference>
<name>A0A226CW34_FOLCA</name>
<dbReference type="GO" id="GO:0016926">
    <property type="term" value="P:protein desumoylation"/>
    <property type="evidence" value="ECO:0007669"/>
    <property type="project" value="TreeGrafter"/>
</dbReference>
<dbReference type="InterPro" id="IPR038765">
    <property type="entry name" value="Papain-like_cys_pep_sf"/>
</dbReference>
<keyword evidence="2 7" id="KW-0645">Protease</keyword>
<protein>
    <submittedName>
        <fullName evidence="7">Ubiquitin-like-specific protease 1A</fullName>
    </submittedName>
</protein>
<feature type="compositionally biased region" description="Polar residues" evidence="5">
    <location>
        <begin position="435"/>
        <end position="445"/>
    </location>
</feature>
<dbReference type="InterPro" id="IPR003653">
    <property type="entry name" value="Peptidase_C48_C"/>
</dbReference>
<feature type="region of interest" description="Disordered" evidence="5">
    <location>
        <begin position="978"/>
        <end position="1005"/>
    </location>
</feature>
<keyword evidence="4" id="KW-0788">Thiol protease</keyword>
<evidence type="ECO:0000256" key="2">
    <source>
        <dbReference type="ARBA" id="ARBA00022670"/>
    </source>
</evidence>
<evidence type="ECO:0000256" key="3">
    <source>
        <dbReference type="ARBA" id="ARBA00022801"/>
    </source>
</evidence>
<dbReference type="PANTHER" id="PTHR12606:SF1">
    <property type="entry name" value="UBIQUITIN-LIKE-SPECIFIC PROTEASE 1A"/>
    <property type="match status" value="1"/>
</dbReference>
<dbReference type="GO" id="GO:0016929">
    <property type="term" value="F:deSUMOylase activity"/>
    <property type="evidence" value="ECO:0007669"/>
    <property type="project" value="TreeGrafter"/>
</dbReference>
<reference evidence="7 8" key="1">
    <citation type="submission" date="2015-12" db="EMBL/GenBank/DDBJ databases">
        <title>The genome of Folsomia candida.</title>
        <authorList>
            <person name="Faddeeva A."/>
            <person name="Derks M.F."/>
            <person name="Anvar Y."/>
            <person name="Smit S."/>
            <person name="Van Straalen N."/>
            <person name="Roelofs D."/>
        </authorList>
    </citation>
    <scope>NUCLEOTIDE SEQUENCE [LARGE SCALE GENOMIC DNA]</scope>
    <source>
        <strain evidence="7 8">VU population</strain>
        <tissue evidence="7">Whole body</tissue>
    </source>
</reference>
<feature type="region of interest" description="Disordered" evidence="5">
    <location>
        <begin position="340"/>
        <end position="456"/>
    </location>
</feature>
<evidence type="ECO:0000313" key="7">
    <source>
        <dbReference type="EMBL" id="OXA36728.1"/>
    </source>
</evidence>
<evidence type="ECO:0000256" key="4">
    <source>
        <dbReference type="ARBA" id="ARBA00022807"/>
    </source>
</evidence>
<dbReference type="GO" id="GO:0005634">
    <property type="term" value="C:nucleus"/>
    <property type="evidence" value="ECO:0007669"/>
    <property type="project" value="TreeGrafter"/>
</dbReference>
<dbReference type="PANTHER" id="PTHR12606">
    <property type="entry name" value="SENTRIN/SUMO-SPECIFIC PROTEASE"/>
    <property type="match status" value="1"/>
</dbReference>
<evidence type="ECO:0000256" key="5">
    <source>
        <dbReference type="SAM" id="MobiDB-lite"/>
    </source>
</evidence>
<dbReference type="Pfam" id="PF02902">
    <property type="entry name" value="Peptidase_C48"/>
    <property type="match status" value="1"/>
</dbReference>
<dbReference type="EMBL" id="LNIX01000076">
    <property type="protein sequence ID" value="OXA36728.1"/>
    <property type="molecule type" value="Genomic_DNA"/>
</dbReference>
<evidence type="ECO:0000313" key="8">
    <source>
        <dbReference type="Proteomes" id="UP000198287"/>
    </source>
</evidence>
<sequence length="1944" mass="221420">MSACQDRIWASQAMKTALLPIKKDKPKFSFVKDDFQTICLDEPICTNCTPENFHYSTRSGFELDLTISAELRSTPSIITASHKEETKISRYYSTSNYYQSKLAVAKPLIYDCSTNYIPWTKNYSERYAQSFSQKSISDPFYPTTEFCKFGWGPMFKTKYANEKQKQSDNEERRLQFMSITPEDSFFDLNLSIKNPYMEKNEELRKQSKEHIIQAIDRAMEEEKEPAPPITVFILWEMYNGRPPKLNKPEKLTLRDPVETINHTLVRVLKKLSNHSKTNPLKVNCRAEASHHNDQGQLSGQIIIPWNTQECASECSKTQHSKITRFLKNLFGRKSASEINDANTKIDDQPNFRNIGMEGSSFSSGPFIQISLGKDPSQREQNAVPGTHSDSDQSTTISKSNSGNSSTNNNADEDQPQDITPSSLKTADRLDANIPSALSTNSPDNNDNNKADLDPETIIRSTITQNEYNTMMEADPIMTAGTGFTVRRSNLSDIEKGSRNIDENVVDGYISMRLKESDCQGIEYIPIQFMAPLAEYDRAKQRAFHRVDEDGAVEYQVIQQMMTNAIAKNPKTILLTICQGAHYYLAHLDVQNSEIQIMDSIGYDEERIKQLRKAITTILTSVEVEIGTRRWKLFILNNLPKQSNFYDCGLHVMHNVESVYLHSENIVPRLTADDMLVFRAKVVNRFETYRQNLLRTATIINKLLISPSPTSHAPENWPHEKTEELMTIPRTNVFTNKDDIYFTKDHLDSVKNEDILPDDVLEAYIRTILRSRKNQFTLLSTQFMRRNGYVKINGSNITDGNGYRISKFEVEDEELLPVITPFIVTTVSLESTSVLVIFFTNESTIHIFYPMEINPTSTRMLKDLGKTAQEAMKKVYPSQNWRYRIFERIMTTDLRNSGVCVLQLLEQVVHGKKYQPMNTKSMREKIYRTLNKLRMGVPASTSLDKNELGDIISANPSIKIIEENIHQDSSSAPISVSKIQSPELSDHSDSEPISTDHQTSDIKEEIKGTGISETTIGWEKLSPKCNALEWKQRQCISDLLKEAIDQDYSYADFCDSAKLKSLHHGIKWSTLVNLIRKLHNENLRQFTLNELRKKYDPRTAHEICGELTHYCCMQKFGKSSDKHVQGCLKQTVFNEEEFKLIDEKQTPPNLTSPEHDIIRETAYPDKRTDNKIKHATFTPNPKNRPKNLRQNPRRKIYITPNSSNPHKKVFLTPSSGFKFCSCKMVSLRCRRQPESSLCGFVRLTIFGEIGLEVSVLYKRLTEFKIGASNIVLDTELAIDATGTDFDNTDRDNNGWPDDEDLQNASNIIPEEGTQFFTIDDIIAIEDLPESIKDYVRPNTLTIKIPFPEFVPIWDFKLKRHLKKSNYGKVIDTKLQSMDFPSSFNVKTTYPLSPKTQKTKGNISSIFGYCKHARHEQLKLTDPCKTTFSCKIKNHPALHQDSTDDTGHRQATEVDEHEEDVIIECELEGEFVLFQTHSTCRPAKADQRDKLKEELKTSRSLKVHIQHHSDIPALRRVHNNFTVSSAEVMRKIRSEALSDGSTRSLGFINAMLHVADKLNSDPEFQDSTKGLSGYIRHQSAFIPHYVVMFSPIQLRFASLCDELYLDATGSVVPPTVLATLKRVLLHVTVARNQVQTPVPVLEMLSTVGTVSFITTAIMDFVSKVRKCKSGWTPRLVVTDFCLAYLHSACLAILGESLDTYINRKFSLLTSKPLADKSTILFVCSGHFMRANSKYLRKHAPPQCVFPALHAFARLIETRTPEELDKNVEIIVQLFGNPQLEEHLRQVYLETVATAINHHFGLSVNWTKRPSVCPVQEGCECALMCLLFLKAIVTPLATFDGIGAKECLEYRISSTSKLLHTTEVGKKFLQDCQREGHGVMDRLLHRKRERNRQLIIESKIETLARLRVNYFTSSGSNPDGADEIIDLILEIHSDIQSGSKNFLGNNN</sequence>
<dbReference type="PROSITE" id="PS50600">
    <property type="entry name" value="ULP_PROTEASE"/>
    <property type="match status" value="1"/>
</dbReference>
<evidence type="ECO:0000259" key="6">
    <source>
        <dbReference type="PROSITE" id="PS50600"/>
    </source>
</evidence>
<comment type="similarity">
    <text evidence="1">Belongs to the peptidase C48 family.</text>
</comment>
<dbReference type="SUPFAM" id="SSF54001">
    <property type="entry name" value="Cysteine proteinases"/>
    <property type="match status" value="1"/>
</dbReference>
<organism evidence="7 8">
    <name type="scientific">Folsomia candida</name>
    <name type="common">Springtail</name>
    <dbReference type="NCBI Taxonomy" id="158441"/>
    <lineage>
        <taxon>Eukaryota</taxon>
        <taxon>Metazoa</taxon>
        <taxon>Ecdysozoa</taxon>
        <taxon>Arthropoda</taxon>
        <taxon>Hexapoda</taxon>
        <taxon>Collembola</taxon>
        <taxon>Entomobryomorpha</taxon>
        <taxon>Isotomoidea</taxon>
        <taxon>Isotomidae</taxon>
        <taxon>Proisotominae</taxon>
        <taxon>Folsomia</taxon>
    </lineage>
</organism>